<feature type="transmembrane region" description="Helical" evidence="1">
    <location>
        <begin position="57"/>
        <end position="77"/>
    </location>
</feature>
<keyword evidence="1" id="KW-1133">Transmembrane helix</keyword>
<dbReference type="EMBL" id="LT629772">
    <property type="protein sequence ID" value="SDR85579.1"/>
    <property type="molecule type" value="Genomic_DNA"/>
</dbReference>
<keyword evidence="1" id="KW-0472">Membrane</keyword>
<gene>
    <name evidence="2" type="ORF">SAMN04489812_0119</name>
</gene>
<protein>
    <submittedName>
        <fullName evidence="2">Uncharacterized protein</fullName>
    </submittedName>
</protein>
<proteinExistence type="predicted"/>
<dbReference type="Proteomes" id="UP000199103">
    <property type="component" value="Chromosome I"/>
</dbReference>
<evidence type="ECO:0000313" key="2">
    <source>
        <dbReference type="EMBL" id="SDR85579.1"/>
    </source>
</evidence>
<evidence type="ECO:0000313" key="3">
    <source>
        <dbReference type="Proteomes" id="UP000199103"/>
    </source>
</evidence>
<keyword evidence="1" id="KW-0812">Transmembrane</keyword>
<reference evidence="2 3" key="1">
    <citation type="submission" date="2016-10" db="EMBL/GenBank/DDBJ databases">
        <authorList>
            <person name="de Groot N.N."/>
        </authorList>
    </citation>
    <scope>NUCLEOTIDE SEQUENCE [LARGE SCALE GENOMIC DNA]</scope>
    <source>
        <strain evidence="2 3">DSM 21800</strain>
    </source>
</reference>
<feature type="transmembrane region" description="Helical" evidence="1">
    <location>
        <begin position="24"/>
        <end position="45"/>
    </location>
</feature>
<dbReference type="RefSeq" id="WP_091518233.1">
    <property type="nucleotide sequence ID" value="NZ_LT629772.1"/>
</dbReference>
<organism evidence="2 3">
    <name type="scientific">Microlunatus soli</name>
    <dbReference type="NCBI Taxonomy" id="630515"/>
    <lineage>
        <taxon>Bacteria</taxon>
        <taxon>Bacillati</taxon>
        <taxon>Actinomycetota</taxon>
        <taxon>Actinomycetes</taxon>
        <taxon>Propionibacteriales</taxon>
        <taxon>Propionibacteriaceae</taxon>
        <taxon>Microlunatus</taxon>
    </lineage>
</organism>
<name>A0A1H1MHY6_9ACTN</name>
<sequence>MSTQPTDNDKSQLRLAELFDIRTVIGTLFLIYGAVCLITGIIDFSAADSTKAGGINVNLWSGIGQLIIAAIFIVWSLTKPFHPPSPDSETGPDQQS</sequence>
<keyword evidence="3" id="KW-1185">Reference proteome</keyword>
<dbReference type="AlphaFoldDB" id="A0A1H1MHY6"/>
<accession>A0A1H1MHY6</accession>
<dbReference type="OrthoDB" id="5196985at2"/>
<evidence type="ECO:0000256" key="1">
    <source>
        <dbReference type="SAM" id="Phobius"/>
    </source>
</evidence>
<dbReference type="STRING" id="630515.SAMN04489812_0119"/>